<evidence type="ECO:0000313" key="2">
    <source>
        <dbReference type="EMBL" id="MBF7114928.1"/>
    </source>
</evidence>
<sequence length="200" mass="22411">MANTTEVVQGNSLKMFYRRLSWAKTHEAELVPYQTSVKLSFKRDSDSEKTKDGNIPTSAGLETELELEFFNNSSVPADEFYRSILKNEKVEGWIVDIDRTNKDGMNFAWYVQATISEDETEAKTGDVSERTITFSVNGTAKQGWLTLTKDQQEQVDYVFRGLTAVTAGEDGTEKNGGTAWKDGDEGTYVPKDDSEKDSSK</sequence>
<dbReference type="InterPro" id="IPR022345">
    <property type="entry name" value="Phage_69_Orf23_MTP"/>
</dbReference>
<reference evidence="2" key="1">
    <citation type="submission" date="2020-11" db="EMBL/GenBank/DDBJ databases">
        <title>Antibiotic susceptibility profiles of Pediococcus pentosaceus from various origins and their implications for the safety assessment of strains with food-technology applications.</title>
        <authorList>
            <person name="Shani N."/>
            <person name="Oberhaensli S."/>
            <person name="Arias E."/>
        </authorList>
    </citation>
    <scope>NUCLEOTIDE SEQUENCE</scope>
    <source>
        <strain evidence="2">FAM 24207</strain>
    </source>
</reference>
<evidence type="ECO:0000256" key="1">
    <source>
        <dbReference type="SAM" id="MobiDB-lite"/>
    </source>
</evidence>
<feature type="compositionally biased region" description="Basic and acidic residues" evidence="1">
    <location>
        <begin position="190"/>
        <end position="200"/>
    </location>
</feature>
<protein>
    <submittedName>
        <fullName evidence="2">Phage major tail protein, TP901-1 family</fullName>
    </submittedName>
</protein>
<dbReference type="InterPro" id="IPR011855">
    <property type="entry name" value="Phgtail_TP901_1"/>
</dbReference>
<dbReference type="NCBIfam" id="TIGR02126">
    <property type="entry name" value="phgtail_TP901_1"/>
    <property type="match status" value="1"/>
</dbReference>
<comment type="caution">
    <text evidence="2">The sequence shown here is derived from an EMBL/GenBank/DDBJ whole genome shotgun (WGS) entry which is preliminary data.</text>
</comment>
<proteinExistence type="predicted"/>
<feature type="region of interest" description="Disordered" evidence="1">
    <location>
        <begin position="168"/>
        <end position="200"/>
    </location>
</feature>
<gene>
    <name evidence="2" type="ORF">ITQ90_05435</name>
</gene>
<name>A0AB73HEP7_PEDPE</name>
<dbReference type="EMBL" id="JADOFP010000004">
    <property type="protein sequence ID" value="MBF7114928.1"/>
    <property type="molecule type" value="Genomic_DNA"/>
</dbReference>
<accession>A0AB73HEP7</accession>
<dbReference type="PRINTS" id="PR01997">
    <property type="entry name" value="MTP2FAMILY"/>
</dbReference>
<organism evidence="2 3">
    <name type="scientific">Pediococcus pentosaceus</name>
    <dbReference type="NCBI Taxonomy" id="1255"/>
    <lineage>
        <taxon>Bacteria</taxon>
        <taxon>Bacillati</taxon>
        <taxon>Bacillota</taxon>
        <taxon>Bacilli</taxon>
        <taxon>Lactobacillales</taxon>
        <taxon>Lactobacillaceae</taxon>
        <taxon>Pediococcus</taxon>
    </lineage>
</organism>
<dbReference type="AlphaFoldDB" id="A0AB73HEP7"/>
<dbReference type="Proteomes" id="UP001194632">
    <property type="component" value="Unassembled WGS sequence"/>
</dbReference>
<evidence type="ECO:0000313" key="3">
    <source>
        <dbReference type="Proteomes" id="UP001194632"/>
    </source>
</evidence>
<dbReference type="RefSeq" id="WP_195749607.1">
    <property type="nucleotide sequence ID" value="NZ_JADOFP010000004.1"/>
</dbReference>